<dbReference type="EMBL" id="KZ502537">
    <property type="protein sequence ID" value="PKU76455.1"/>
    <property type="molecule type" value="Genomic_DNA"/>
</dbReference>
<reference evidence="3 4" key="2">
    <citation type="journal article" date="2017" name="Nature">
        <title>The Apostasia genome and the evolution of orchids.</title>
        <authorList>
            <person name="Zhang G.Q."/>
            <person name="Liu K.W."/>
            <person name="Li Z."/>
            <person name="Lohaus R."/>
            <person name="Hsiao Y.Y."/>
            <person name="Niu S.C."/>
            <person name="Wang J.Y."/>
            <person name="Lin Y.C."/>
            <person name="Xu Q."/>
            <person name="Chen L.J."/>
            <person name="Yoshida K."/>
            <person name="Fujiwara S."/>
            <person name="Wang Z.W."/>
            <person name="Zhang Y.Q."/>
            <person name="Mitsuda N."/>
            <person name="Wang M."/>
            <person name="Liu G.H."/>
            <person name="Pecoraro L."/>
            <person name="Huang H.X."/>
            <person name="Xiao X.J."/>
            <person name="Lin M."/>
            <person name="Wu X.Y."/>
            <person name="Wu W.L."/>
            <person name="Chen Y.Y."/>
            <person name="Chang S.B."/>
            <person name="Sakamoto S."/>
            <person name="Ohme-Takagi M."/>
            <person name="Yagi M."/>
            <person name="Zeng S.J."/>
            <person name="Shen C.Y."/>
            <person name="Yeh C.M."/>
            <person name="Luo Y.B."/>
            <person name="Tsai W.C."/>
            <person name="Van de Peer Y."/>
            <person name="Liu Z.J."/>
        </authorList>
    </citation>
    <scope>NUCLEOTIDE SEQUENCE [LARGE SCALE GENOMIC DNA]</scope>
    <source>
        <tissue evidence="3">The whole plant</tissue>
    </source>
</reference>
<dbReference type="InterPro" id="IPR039609">
    <property type="entry name" value="VQ_15/22"/>
</dbReference>
<name>A0A2I0WLC6_9ASPA</name>
<gene>
    <name evidence="3" type="ORF">MA16_Dca001058</name>
</gene>
<dbReference type="PANTHER" id="PTHR33179:SF29">
    <property type="entry name" value="OS06G0666400 PROTEIN"/>
    <property type="match status" value="1"/>
</dbReference>
<feature type="compositionally biased region" description="Basic residues" evidence="1">
    <location>
        <begin position="59"/>
        <end position="68"/>
    </location>
</feature>
<dbReference type="OrthoDB" id="781405at2759"/>
<evidence type="ECO:0000259" key="2">
    <source>
        <dbReference type="Pfam" id="PF05678"/>
    </source>
</evidence>
<dbReference type="AlphaFoldDB" id="A0A2I0WLC6"/>
<keyword evidence="4" id="KW-1185">Reference proteome</keyword>
<protein>
    <recommendedName>
        <fullName evidence="2">VQ domain-containing protein</fullName>
    </recommendedName>
</protein>
<dbReference type="InterPro" id="IPR008889">
    <property type="entry name" value="VQ"/>
</dbReference>
<dbReference type="Pfam" id="PF05678">
    <property type="entry name" value="VQ"/>
    <property type="match status" value="1"/>
</dbReference>
<evidence type="ECO:0000313" key="3">
    <source>
        <dbReference type="EMBL" id="PKU76455.1"/>
    </source>
</evidence>
<evidence type="ECO:0000256" key="1">
    <source>
        <dbReference type="SAM" id="MobiDB-lite"/>
    </source>
</evidence>
<proteinExistence type="predicted"/>
<dbReference type="PANTHER" id="PTHR33179">
    <property type="entry name" value="VQ MOTIF-CONTAINING PROTEIN"/>
    <property type="match status" value="1"/>
</dbReference>
<sequence>MTDATSEPTADWAQFFNRPSSVHPFIATSIPADSTVVTTAPVAAAAASGGITRSIGKAPPRKRSRASRRAPTTLLNTDTTNFRAMVQQFTGVPTGPYSTDGFGFGFEPDNPIRQPPAAMQQHQRQYYQFRPPQQQQQQQQDVMHAGYGMVGDGMDDGQVMPGFFIDGLGHRYTFNG</sequence>
<feature type="region of interest" description="Disordered" evidence="1">
    <location>
        <begin position="52"/>
        <end position="72"/>
    </location>
</feature>
<feature type="domain" description="VQ" evidence="2">
    <location>
        <begin position="69"/>
        <end position="95"/>
    </location>
</feature>
<accession>A0A2I0WLC6</accession>
<evidence type="ECO:0000313" key="4">
    <source>
        <dbReference type="Proteomes" id="UP000233837"/>
    </source>
</evidence>
<dbReference type="STRING" id="906689.A0A2I0WLC6"/>
<reference evidence="3 4" key="1">
    <citation type="journal article" date="2016" name="Sci. Rep.">
        <title>The Dendrobium catenatum Lindl. genome sequence provides insights into polysaccharide synthase, floral development and adaptive evolution.</title>
        <authorList>
            <person name="Zhang G.Q."/>
            <person name="Xu Q."/>
            <person name="Bian C."/>
            <person name="Tsai W.C."/>
            <person name="Yeh C.M."/>
            <person name="Liu K.W."/>
            <person name="Yoshida K."/>
            <person name="Zhang L.S."/>
            <person name="Chang S.B."/>
            <person name="Chen F."/>
            <person name="Shi Y."/>
            <person name="Su Y.Y."/>
            <person name="Zhang Y.Q."/>
            <person name="Chen L.J."/>
            <person name="Yin Y."/>
            <person name="Lin M."/>
            <person name="Huang H."/>
            <person name="Deng H."/>
            <person name="Wang Z.W."/>
            <person name="Zhu S.L."/>
            <person name="Zhao X."/>
            <person name="Deng C."/>
            <person name="Niu S.C."/>
            <person name="Huang J."/>
            <person name="Wang M."/>
            <person name="Liu G.H."/>
            <person name="Yang H.J."/>
            <person name="Xiao X.J."/>
            <person name="Hsiao Y.Y."/>
            <person name="Wu W.L."/>
            <person name="Chen Y.Y."/>
            <person name="Mitsuda N."/>
            <person name="Ohme-Takagi M."/>
            <person name="Luo Y.B."/>
            <person name="Van de Peer Y."/>
            <person name="Liu Z.J."/>
        </authorList>
    </citation>
    <scope>NUCLEOTIDE SEQUENCE [LARGE SCALE GENOMIC DNA]</scope>
    <source>
        <tissue evidence="3">The whole plant</tissue>
    </source>
</reference>
<organism evidence="3 4">
    <name type="scientific">Dendrobium catenatum</name>
    <dbReference type="NCBI Taxonomy" id="906689"/>
    <lineage>
        <taxon>Eukaryota</taxon>
        <taxon>Viridiplantae</taxon>
        <taxon>Streptophyta</taxon>
        <taxon>Embryophyta</taxon>
        <taxon>Tracheophyta</taxon>
        <taxon>Spermatophyta</taxon>
        <taxon>Magnoliopsida</taxon>
        <taxon>Liliopsida</taxon>
        <taxon>Asparagales</taxon>
        <taxon>Orchidaceae</taxon>
        <taxon>Epidendroideae</taxon>
        <taxon>Malaxideae</taxon>
        <taxon>Dendrobiinae</taxon>
        <taxon>Dendrobium</taxon>
    </lineage>
</organism>
<dbReference type="Proteomes" id="UP000233837">
    <property type="component" value="Unassembled WGS sequence"/>
</dbReference>